<reference evidence="4 5" key="1">
    <citation type="submission" date="2019-03" db="EMBL/GenBank/DDBJ databases">
        <title>Single cell metagenomics reveals metabolic interactions within the superorganism composed of flagellate Streblomastix strix and complex community of Bacteroidetes bacteria on its surface.</title>
        <authorList>
            <person name="Treitli S.C."/>
            <person name="Kolisko M."/>
            <person name="Husnik F."/>
            <person name="Keeling P."/>
            <person name="Hampl V."/>
        </authorList>
    </citation>
    <scope>NUCLEOTIDE SEQUENCE [LARGE SCALE GENOMIC DNA]</scope>
    <source>
        <strain evidence="4">ST1C</strain>
    </source>
</reference>
<dbReference type="GO" id="GO:0005829">
    <property type="term" value="C:cytosol"/>
    <property type="evidence" value="ECO:0007669"/>
    <property type="project" value="TreeGrafter"/>
</dbReference>
<dbReference type="GO" id="GO:0034098">
    <property type="term" value="C:VCP-NPL4-UFD1 AAA ATPase complex"/>
    <property type="evidence" value="ECO:0007669"/>
    <property type="project" value="TreeGrafter"/>
</dbReference>
<dbReference type="GO" id="GO:0051228">
    <property type="term" value="P:mitotic spindle disassembly"/>
    <property type="evidence" value="ECO:0007669"/>
    <property type="project" value="TreeGrafter"/>
</dbReference>
<dbReference type="FunFam" id="3.40.50.300:FF:000048">
    <property type="entry name" value="Transitional endoplasmic reticulum ATPase"/>
    <property type="match status" value="1"/>
</dbReference>
<dbReference type="GO" id="GO:0030970">
    <property type="term" value="P:retrograde protein transport, ER to cytosol"/>
    <property type="evidence" value="ECO:0007669"/>
    <property type="project" value="TreeGrafter"/>
</dbReference>
<dbReference type="SMART" id="SM00382">
    <property type="entry name" value="AAA"/>
    <property type="match status" value="2"/>
</dbReference>
<dbReference type="InterPro" id="IPR027417">
    <property type="entry name" value="P-loop_NTPase"/>
</dbReference>
<feature type="non-terminal residue" evidence="4">
    <location>
        <position position="1"/>
    </location>
</feature>
<dbReference type="AlphaFoldDB" id="A0A5J4UUY5"/>
<keyword evidence="2" id="KW-0067">ATP-binding</keyword>
<keyword evidence="4" id="KW-0132">Cell division</keyword>
<dbReference type="FunFam" id="1.10.8.60:FF:000079">
    <property type="entry name" value="Cell division cycle protein 48 homologue"/>
    <property type="match status" value="1"/>
</dbReference>
<dbReference type="GO" id="GO:0005524">
    <property type="term" value="F:ATP binding"/>
    <property type="evidence" value="ECO:0007669"/>
    <property type="project" value="UniProtKB-KW"/>
</dbReference>
<dbReference type="InterPro" id="IPR015415">
    <property type="entry name" value="Spast_Vps4_C"/>
</dbReference>
<organism evidence="4 5">
    <name type="scientific">Streblomastix strix</name>
    <dbReference type="NCBI Taxonomy" id="222440"/>
    <lineage>
        <taxon>Eukaryota</taxon>
        <taxon>Metamonada</taxon>
        <taxon>Preaxostyla</taxon>
        <taxon>Oxymonadida</taxon>
        <taxon>Streblomastigidae</taxon>
        <taxon>Streblomastix</taxon>
    </lineage>
</organism>
<name>A0A5J4UUY5_9EUKA</name>
<evidence type="ECO:0000259" key="3">
    <source>
        <dbReference type="SMART" id="SM00382"/>
    </source>
</evidence>
<dbReference type="InterPro" id="IPR003959">
    <property type="entry name" value="ATPase_AAA_core"/>
</dbReference>
<gene>
    <name evidence="4" type="ORF">EZS28_030266</name>
</gene>
<dbReference type="GO" id="GO:0097352">
    <property type="term" value="P:autophagosome maturation"/>
    <property type="evidence" value="ECO:0007669"/>
    <property type="project" value="TreeGrafter"/>
</dbReference>
<dbReference type="GO" id="GO:0051301">
    <property type="term" value="P:cell division"/>
    <property type="evidence" value="ECO:0007669"/>
    <property type="project" value="UniProtKB-KW"/>
</dbReference>
<dbReference type="InterPro" id="IPR050168">
    <property type="entry name" value="AAA_ATPase_domain"/>
</dbReference>
<evidence type="ECO:0000256" key="2">
    <source>
        <dbReference type="ARBA" id="ARBA00022840"/>
    </source>
</evidence>
<dbReference type="Pfam" id="PF17862">
    <property type="entry name" value="AAA_lid_3"/>
    <property type="match status" value="2"/>
</dbReference>
<proteinExistence type="predicted"/>
<evidence type="ECO:0000313" key="4">
    <source>
        <dbReference type="EMBL" id="KAA6374207.1"/>
    </source>
</evidence>
<dbReference type="FunFam" id="3.40.50.300:FF:000012">
    <property type="entry name" value="Transitional endoplasmic reticulum ATPase"/>
    <property type="match status" value="1"/>
</dbReference>
<dbReference type="Gene3D" id="3.40.50.300">
    <property type="entry name" value="P-loop containing nucleotide triphosphate hydrolases"/>
    <property type="match status" value="2"/>
</dbReference>
<dbReference type="SUPFAM" id="SSF52540">
    <property type="entry name" value="P-loop containing nucleoside triphosphate hydrolases"/>
    <property type="match status" value="2"/>
</dbReference>
<accession>A0A5J4UUY5</accession>
<feature type="domain" description="AAA+ ATPase" evidence="3">
    <location>
        <begin position="293"/>
        <end position="432"/>
    </location>
</feature>
<keyword evidence="1" id="KW-0547">Nucleotide-binding</keyword>
<comment type="caution">
    <text evidence="4">The sequence shown here is derived from an EMBL/GenBank/DDBJ whole genome shotgun (WGS) entry which is preliminary data.</text>
</comment>
<evidence type="ECO:0000313" key="5">
    <source>
        <dbReference type="Proteomes" id="UP000324800"/>
    </source>
</evidence>
<evidence type="ECO:0000256" key="1">
    <source>
        <dbReference type="ARBA" id="ARBA00022741"/>
    </source>
</evidence>
<dbReference type="Gene3D" id="1.10.8.60">
    <property type="match status" value="1"/>
</dbReference>
<dbReference type="InterPro" id="IPR041569">
    <property type="entry name" value="AAA_lid_3"/>
</dbReference>
<dbReference type="Gene3D" id="6.10.20.150">
    <property type="match status" value="1"/>
</dbReference>
<protein>
    <submittedName>
        <fullName evidence="4">Putative Cell division control protein 48</fullName>
    </submittedName>
</protein>
<dbReference type="InterPro" id="IPR003593">
    <property type="entry name" value="AAA+_ATPase"/>
</dbReference>
<dbReference type="PANTHER" id="PTHR23077:SF171">
    <property type="entry name" value="NUCLEAR VALOSIN-CONTAINING PROTEIN-LIKE"/>
    <property type="match status" value="1"/>
</dbReference>
<dbReference type="OrthoDB" id="27435at2759"/>
<feature type="domain" description="AAA+ ATPase" evidence="3">
    <location>
        <begin position="20"/>
        <end position="156"/>
    </location>
</feature>
<dbReference type="GO" id="GO:0016887">
    <property type="term" value="F:ATP hydrolysis activity"/>
    <property type="evidence" value="ECO:0007669"/>
    <property type="project" value="InterPro"/>
</dbReference>
<dbReference type="GO" id="GO:0031593">
    <property type="term" value="F:polyubiquitin modification-dependent protein binding"/>
    <property type="evidence" value="ECO:0007669"/>
    <property type="project" value="TreeGrafter"/>
</dbReference>
<dbReference type="EMBL" id="SNRW01012149">
    <property type="protein sequence ID" value="KAA6374207.1"/>
    <property type="molecule type" value="Genomic_DNA"/>
</dbReference>
<dbReference type="GO" id="GO:0005634">
    <property type="term" value="C:nucleus"/>
    <property type="evidence" value="ECO:0007669"/>
    <property type="project" value="TreeGrafter"/>
</dbReference>
<dbReference type="Pfam" id="PF09336">
    <property type="entry name" value="Vps4_C"/>
    <property type="match status" value="1"/>
</dbReference>
<dbReference type="PANTHER" id="PTHR23077">
    <property type="entry name" value="AAA-FAMILY ATPASE"/>
    <property type="match status" value="1"/>
</dbReference>
<keyword evidence="4" id="KW-0131">Cell cycle</keyword>
<dbReference type="Pfam" id="PF00004">
    <property type="entry name" value="AAA"/>
    <property type="match status" value="2"/>
</dbReference>
<dbReference type="Proteomes" id="UP000324800">
    <property type="component" value="Unassembled WGS sequence"/>
</dbReference>
<sequence>EMVELPLRHPQLFKTIGVKPPRGILLFGPPGTGKSLIGRAVANETGEYLLLINGPEIMSLMCGESEKNLRNVFEDAEKNAPAIIFIDVIDSIAPKRDNTNGEVERRIISMLLTLMDGIKGRSQVVVIGATHRPNVIDPALRCFERFDRDIDIGVLDLTGQLEILNILTKNMKLADDVDLEAIVKESHGYVGADLASLTVEAATQFIRGNIALIVIEDDEIDAELLKSMSVTNNHFKTLLQKYNPSTLNEFLVEVPYVKWDDVGGLEDVKKNLKELIQYPVEFPEHFEKFGITPPRGVLFFGPPGCGKTLISKAIATESQANFLAIKGPELLTMWFGESEANIREVFDKARGSSTCVLFFDEFDSIAKARGGSAGDASGAGDRVMNQLLCEMDGIGTKKTVFIIGATNRPDIHDGSIMRPGRLDQLVYIPIQDAASRLAILKAALRKVAVHKAVDLKHIADHTEGYSGADLTGIFQKTVKAAVRDAIEADIQHKKELEAIAAAAGGDMEIDDDDFDPVPKVTTKHFYEALADARPSVDKHDLAKYDLFKTRRESQLNALSTSASLDVTVKPRPWLRPFVLAGRARGVGLYDILKKEATQNLVLRLRGRLQNRL</sequence>